<organism evidence="2 3">
    <name type="scientific">Labilibaculum filiforme</name>
    <dbReference type="NCBI Taxonomy" id="1940526"/>
    <lineage>
        <taxon>Bacteria</taxon>
        <taxon>Pseudomonadati</taxon>
        <taxon>Bacteroidota</taxon>
        <taxon>Bacteroidia</taxon>
        <taxon>Marinilabiliales</taxon>
        <taxon>Marinifilaceae</taxon>
        <taxon>Labilibaculum</taxon>
    </lineage>
</organism>
<evidence type="ECO:0000256" key="1">
    <source>
        <dbReference type="SAM" id="SignalP"/>
    </source>
</evidence>
<comment type="caution">
    <text evidence="2">The sequence shown here is derived from an EMBL/GenBank/DDBJ whole genome shotgun (WGS) entry which is preliminary data.</text>
</comment>
<protein>
    <recommendedName>
        <fullName evidence="4">Carboxypeptidase-like regulatory domain-containing protein</fullName>
    </recommendedName>
</protein>
<dbReference type="AlphaFoldDB" id="A0A2N3HR07"/>
<sequence length="435" mass="49902">MKTKIRFYFAITLSAFLFFSFSNVMAAEGNSSNEKKEKNKVQQVIDTLKYDVYKGEIKDSKTNEPLMFATITVQGVNVATVSNSDGEFLLKIAKDLPVNTIEITYIGYKNLEIPISSLKEKKNILKLESVTIPLGQINIYPLDPLFLVKSILAKVAQNYSTEPNMMKGFYRETVKKNRTYVAISEAVVNVHKAGYKQIRDDQVQIYKGRKSQDVKKMDTLLFKLQGGPNTSLLLDVIKNPYNLLSEDFIESYNFSIKSVTKINDKIHYVIEFKQKENIDIPLYYGLLYIESTNLALASAKFSLNLSNEDEASRMFIKRKPAGVKVTPTSADYLVNYTEKDGKWYFNYARGEINFKCNWKRKLFNTNYSAMTEIAITDRDEQNIVRFRGDAKFKVNQVMVEEVNNFADANFWGAYNTIEPDQSIESAIRKLKRKAD</sequence>
<dbReference type="RefSeq" id="WP_101263381.1">
    <property type="nucleotide sequence ID" value="NZ_MVDD01000025.1"/>
</dbReference>
<evidence type="ECO:0000313" key="2">
    <source>
        <dbReference type="EMBL" id="PKQ60486.1"/>
    </source>
</evidence>
<dbReference type="Proteomes" id="UP000233535">
    <property type="component" value="Unassembled WGS sequence"/>
</dbReference>
<reference evidence="2 3" key="1">
    <citation type="journal article" date="2017" name="Front. Microbiol.">
        <title>Labilibaculum manganireducens gen. nov., sp. nov. and Labilibaculum filiforme sp. nov., Novel Bacteroidetes Isolated from Subsurface Sediments of the Baltic Sea.</title>
        <authorList>
            <person name="Vandieken V."/>
            <person name="Marshall I.P."/>
            <person name="Niemann H."/>
            <person name="Engelen B."/>
            <person name="Cypionka H."/>
        </authorList>
    </citation>
    <scope>NUCLEOTIDE SEQUENCE [LARGE SCALE GENOMIC DNA]</scope>
    <source>
        <strain evidence="2 3">59.16B</strain>
    </source>
</reference>
<dbReference type="Pfam" id="PF13715">
    <property type="entry name" value="CarbopepD_reg_2"/>
    <property type="match status" value="1"/>
</dbReference>
<accession>A0A2N3HR07</accession>
<dbReference type="OrthoDB" id="1413766at2"/>
<feature type="chain" id="PRO_5014658697" description="Carboxypeptidase-like regulatory domain-containing protein" evidence="1">
    <location>
        <begin position="27"/>
        <end position="435"/>
    </location>
</feature>
<gene>
    <name evidence="2" type="ORF">BZG02_19225</name>
</gene>
<keyword evidence="1" id="KW-0732">Signal</keyword>
<dbReference type="Gene3D" id="2.60.40.1120">
    <property type="entry name" value="Carboxypeptidase-like, regulatory domain"/>
    <property type="match status" value="1"/>
</dbReference>
<name>A0A2N3HR07_9BACT</name>
<evidence type="ECO:0008006" key="4">
    <source>
        <dbReference type="Google" id="ProtNLM"/>
    </source>
</evidence>
<feature type="signal peptide" evidence="1">
    <location>
        <begin position="1"/>
        <end position="26"/>
    </location>
</feature>
<evidence type="ECO:0000313" key="3">
    <source>
        <dbReference type="Proteomes" id="UP000233535"/>
    </source>
</evidence>
<dbReference type="SUPFAM" id="SSF49464">
    <property type="entry name" value="Carboxypeptidase regulatory domain-like"/>
    <property type="match status" value="1"/>
</dbReference>
<dbReference type="EMBL" id="MVDD01000025">
    <property type="protein sequence ID" value="PKQ60486.1"/>
    <property type="molecule type" value="Genomic_DNA"/>
</dbReference>
<proteinExistence type="predicted"/>
<keyword evidence="3" id="KW-1185">Reference proteome</keyword>
<dbReference type="InterPro" id="IPR008969">
    <property type="entry name" value="CarboxyPept-like_regulatory"/>
</dbReference>